<dbReference type="KEGG" id="soe:110783476"/>
<name>A0A9R0I6F6_SPIOL</name>
<dbReference type="RefSeq" id="XP_021843508.1">
    <property type="nucleotide sequence ID" value="XM_021987816.1"/>
</dbReference>
<sequence length="143" mass="16611">MLERLKTKDRLYKLKVGSDDLCPLCGSMSETINHLFFECHFGAHCKTQIMNWLGFQNSRNSAAALLKWIHRYAKSKFQKATMYTAVACLVYHIWRARNSSVWNGHVPAIKHTVNTIQFEVKSRISNLLSKKICNRDMDWFASL</sequence>
<evidence type="ECO:0000313" key="3">
    <source>
        <dbReference type="RefSeq" id="XP_021843508.1"/>
    </source>
</evidence>
<dbReference type="AlphaFoldDB" id="A0A9R0I6F6"/>
<dbReference type="GeneID" id="110783476"/>
<feature type="domain" description="Reverse transcriptase zinc-binding" evidence="1">
    <location>
        <begin position="3"/>
        <end position="41"/>
    </location>
</feature>
<organism evidence="2 3">
    <name type="scientific">Spinacia oleracea</name>
    <name type="common">Spinach</name>
    <dbReference type="NCBI Taxonomy" id="3562"/>
    <lineage>
        <taxon>Eukaryota</taxon>
        <taxon>Viridiplantae</taxon>
        <taxon>Streptophyta</taxon>
        <taxon>Embryophyta</taxon>
        <taxon>Tracheophyta</taxon>
        <taxon>Spermatophyta</taxon>
        <taxon>Magnoliopsida</taxon>
        <taxon>eudicotyledons</taxon>
        <taxon>Gunneridae</taxon>
        <taxon>Pentapetalae</taxon>
        <taxon>Caryophyllales</taxon>
        <taxon>Chenopodiaceae</taxon>
        <taxon>Chenopodioideae</taxon>
        <taxon>Anserineae</taxon>
        <taxon>Spinacia</taxon>
    </lineage>
</organism>
<dbReference type="PANTHER" id="PTHR33116:SF84">
    <property type="entry name" value="RNA-DIRECTED DNA POLYMERASE"/>
    <property type="match status" value="1"/>
</dbReference>
<dbReference type="PANTHER" id="PTHR33116">
    <property type="entry name" value="REVERSE TRANSCRIPTASE ZINC-BINDING DOMAIN-CONTAINING PROTEIN-RELATED-RELATED"/>
    <property type="match status" value="1"/>
</dbReference>
<dbReference type="Proteomes" id="UP000813463">
    <property type="component" value="Chromosome 3"/>
</dbReference>
<dbReference type="OrthoDB" id="696485at2759"/>
<gene>
    <name evidence="3" type="primary">LOC110783476</name>
</gene>
<proteinExistence type="predicted"/>
<protein>
    <recommendedName>
        <fullName evidence="1">Reverse transcriptase zinc-binding domain-containing protein</fullName>
    </recommendedName>
</protein>
<reference evidence="2" key="1">
    <citation type="journal article" date="2021" name="Nat. Commun.">
        <title>Genomic analyses provide insights into spinach domestication and the genetic basis of agronomic traits.</title>
        <authorList>
            <person name="Cai X."/>
            <person name="Sun X."/>
            <person name="Xu C."/>
            <person name="Sun H."/>
            <person name="Wang X."/>
            <person name="Ge C."/>
            <person name="Zhang Z."/>
            <person name="Wang Q."/>
            <person name="Fei Z."/>
            <person name="Jiao C."/>
            <person name="Wang Q."/>
        </authorList>
    </citation>
    <scope>NUCLEOTIDE SEQUENCE [LARGE SCALE GENOMIC DNA]</scope>
    <source>
        <strain evidence="2">cv. Varoflay</strain>
    </source>
</reference>
<dbReference type="InterPro" id="IPR026960">
    <property type="entry name" value="RVT-Znf"/>
</dbReference>
<evidence type="ECO:0000313" key="2">
    <source>
        <dbReference type="Proteomes" id="UP000813463"/>
    </source>
</evidence>
<dbReference type="Pfam" id="PF13966">
    <property type="entry name" value="zf-RVT"/>
    <property type="match status" value="1"/>
</dbReference>
<accession>A0A9R0I6F6</accession>
<reference evidence="3" key="2">
    <citation type="submission" date="2025-08" db="UniProtKB">
        <authorList>
            <consortium name="RefSeq"/>
        </authorList>
    </citation>
    <scope>IDENTIFICATION</scope>
    <source>
        <tissue evidence="3">Leaf</tissue>
    </source>
</reference>
<keyword evidence="2" id="KW-1185">Reference proteome</keyword>
<evidence type="ECO:0000259" key="1">
    <source>
        <dbReference type="Pfam" id="PF13966"/>
    </source>
</evidence>